<accession>A0ACB6ZF90</accession>
<dbReference type="EMBL" id="MU118017">
    <property type="protein sequence ID" value="KAF9648249.1"/>
    <property type="molecule type" value="Genomic_DNA"/>
</dbReference>
<proteinExistence type="predicted"/>
<evidence type="ECO:0000313" key="1">
    <source>
        <dbReference type="EMBL" id="KAF9648249.1"/>
    </source>
</evidence>
<keyword evidence="2" id="KW-1185">Reference proteome</keyword>
<reference evidence="1" key="1">
    <citation type="submission" date="2019-10" db="EMBL/GenBank/DDBJ databases">
        <authorList>
            <consortium name="DOE Joint Genome Institute"/>
            <person name="Kuo A."/>
            <person name="Miyauchi S."/>
            <person name="Kiss E."/>
            <person name="Drula E."/>
            <person name="Kohler A."/>
            <person name="Sanchez-Garcia M."/>
            <person name="Andreopoulos B."/>
            <person name="Barry K.W."/>
            <person name="Bonito G."/>
            <person name="Buee M."/>
            <person name="Carver A."/>
            <person name="Chen C."/>
            <person name="Cichocki N."/>
            <person name="Clum A."/>
            <person name="Culley D."/>
            <person name="Crous P.W."/>
            <person name="Fauchery L."/>
            <person name="Girlanda M."/>
            <person name="Hayes R."/>
            <person name="Keri Z."/>
            <person name="Labutti K."/>
            <person name="Lipzen A."/>
            <person name="Lombard V."/>
            <person name="Magnuson J."/>
            <person name="Maillard F."/>
            <person name="Morin E."/>
            <person name="Murat C."/>
            <person name="Nolan M."/>
            <person name="Ohm R."/>
            <person name="Pangilinan J."/>
            <person name="Pereira M."/>
            <person name="Perotto S."/>
            <person name="Peter M."/>
            <person name="Riley R."/>
            <person name="Sitrit Y."/>
            <person name="Stielow B."/>
            <person name="Szollosi G."/>
            <person name="Zifcakova L."/>
            <person name="Stursova M."/>
            <person name="Spatafora J.W."/>
            <person name="Tedersoo L."/>
            <person name="Vaario L.-M."/>
            <person name="Yamada A."/>
            <person name="Yan M."/>
            <person name="Wang P."/>
            <person name="Xu J."/>
            <person name="Bruns T."/>
            <person name="Baldrian P."/>
            <person name="Vilgalys R."/>
            <person name="Henrissat B."/>
            <person name="Grigoriev I.V."/>
            <person name="Hibbett D."/>
            <person name="Nagy L.G."/>
            <person name="Martin F.M."/>
        </authorList>
    </citation>
    <scope>NUCLEOTIDE SEQUENCE</scope>
    <source>
        <strain evidence="1">P2</strain>
    </source>
</reference>
<reference evidence="1" key="2">
    <citation type="journal article" date="2020" name="Nat. Commun.">
        <title>Large-scale genome sequencing of mycorrhizal fungi provides insights into the early evolution of symbiotic traits.</title>
        <authorList>
            <person name="Miyauchi S."/>
            <person name="Kiss E."/>
            <person name="Kuo A."/>
            <person name="Drula E."/>
            <person name="Kohler A."/>
            <person name="Sanchez-Garcia M."/>
            <person name="Morin E."/>
            <person name="Andreopoulos B."/>
            <person name="Barry K.W."/>
            <person name="Bonito G."/>
            <person name="Buee M."/>
            <person name="Carver A."/>
            <person name="Chen C."/>
            <person name="Cichocki N."/>
            <person name="Clum A."/>
            <person name="Culley D."/>
            <person name="Crous P.W."/>
            <person name="Fauchery L."/>
            <person name="Girlanda M."/>
            <person name="Hayes R.D."/>
            <person name="Keri Z."/>
            <person name="LaButti K."/>
            <person name="Lipzen A."/>
            <person name="Lombard V."/>
            <person name="Magnuson J."/>
            <person name="Maillard F."/>
            <person name="Murat C."/>
            <person name="Nolan M."/>
            <person name="Ohm R.A."/>
            <person name="Pangilinan J."/>
            <person name="Pereira M.F."/>
            <person name="Perotto S."/>
            <person name="Peter M."/>
            <person name="Pfister S."/>
            <person name="Riley R."/>
            <person name="Sitrit Y."/>
            <person name="Stielow J.B."/>
            <person name="Szollosi G."/>
            <person name="Zifcakova L."/>
            <person name="Stursova M."/>
            <person name="Spatafora J.W."/>
            <person name="Tedersoo L."/>
            <person name="Vaario L.M."/>
            <person name="Yamada A."/>
            <person name="Yan M."/>
            <person name="Wang P."/>
            <person name="Xu J."/>
            <person name="Bruns T."/>
            <person name="Baldrian P."/>
            <person name="Vilgalys R."/>
            <person name="Dunand C."/>
            <person name="Henrissat B."/>
            <person name="Grigoriev I.V."/>
            <person name="Hibbett D."/>
            <person name="Nagy L.G."/>
            <person name="Martin F.M."/>
        </authorList>
    </citation>
    <scope>NUCLEOTIDE SEQUENCE</scope>
    <source>
        <strain evidence="1">P2</strain>
    </source>
</reference>
<gene>
    <name evidence="1" type="ORF">BDM02DRAFT_3155857</name>
</gene>
<protein>
    <submittedName>
        <fullName evidence="1">Exo-beta-1,3-glucanase</fullName>
    </submittedName>
</protein>
<comment type="caution">
    <text evidence="1">The sequence shown here is derived from an EMBL/GenBank/DDBJ whole genome shotgun (WGS) entry which is preliminary data.</text>
</comment>
<name>A0ACB6ZF90_THEGA</name>
<sequence length="774" mass="83679">MLFHLTWVLAFAPTHLAYVAALGSECTVPLCGGNAPPNEPYWLEKVKHQGIAAYNPDPTGYKVFRNVKDYGAIGDGVADDTEAILRAISTGPRCGQDCGSSTISPATVYFPQGTYLVTDSIPLYYYTEVIGDARKPPTILAAASFNPAALAIFDADPYIPGGNGNQWYVNQNNFFRSVKNLQFDTTLVPPEVVATCIHWQVSQATSLYNLVFKLSAANGTQHRAVQMENGSGGFMGDLIIDGGNIGLDVGNQQFTVRNVTINDSNTGVRMAWNWGWNFQGITINNAQVGFEVSVDGVGGIAIIDAVVRDTLVFYRSSRATDRLQSSIVLNNVQATNVSTIVGIVGGETILAGSAGHTYVDTWVQGNVYAGHDFEGYTQDYIAPISKDWSLLEDGRIFGKGRPMYADYDITQIISVKDHGAKGDGRTDDTAALQKILDRFSGCKIIFFDAGIYLVSDTLKIPAGVHIFGETWAVIAGTGSKFSDIDNPKTVVQVGAPASKGTAEIGGIVFSTRGPTAGAIVLQWNVYSETKGCAGMWDSYIRLGGAAGSELQLSECPKTDVGNRQCFAAFLAVHLTRHSNAYFEGTWIWLADHDMETLNSNQTTIYSGRGLLSESQGPVWLIGTGSEHHVIVNYNLAGAANHYIGLPQTESPYYQPNPPPPNPLFTTLSEWKDPSFNTNQTSAWGLYITKSRDILVFGAGLYSFFINYDASQCSTADRLNCQSEILNVDSRTEVSIYNLATVGTTYQLSIDSSPVIPAAGNGNGFSRTVTAWTPW</sequence>
<dbReference type="Proteomes" id="UP000886501">
    <property type="component" value="Unassembled WGS sequence"/>
</dbReference>
<organism evidence="1 2">
    <name type="scientific">Thelephora ganbajun</name>
    <name type="common">Ganba fungus</name>
    <dbReference type="NCBI Taxonomy" id="370292"/>
    <lineage>
        <taxon>Eukaryota</taxon>
        <taxon>Fungi</taxon>
        <taxon>Dikarya</taxon>
        <taxon>Basidiomycota</taxon>
        <taxon>Agaricomycotina</taxon>
        <taxon>Agaricomycetes</taxon>
        <taxon>Thelephorales</taxon>
        <taxon>Thelephoraceae</taxon>
        <taxon>Thelephora</taxon>
    </lineage>
</organism>
<evidence type="ECO:0000313" key="2">
    <source>
        <dbReference type="Proteomes" id="UP000886501"/>
    </source>
</evidence>